<dbReference type="AlphaFoldDB" id="A0A545AIB6"/>
<evidence type="ECO:0000259" key="2">
    <source>
        <dbReference type="Pfam" id="PF00487"/>
    </source>
</evidence>
<dbReference type="GO" id="GO:0006629">
    <property type="term" value="P:lipid metabolic process"/>
    <property type="evidence" value="ECO:0007669"/>
    <property type="project" value="InterPro"/>
</dbReference>
<feature type="transmembrane region" description="Helical" evidence="1">
    <location>
        <begin position="69"/>
        <end position="87"/>
    </location>
</feature>
<feature type="domain" description="Fatty acid desaturase" evidence="2">
    <location>
        <begin position="30"/>
        <end position="268"/>
    </location>
</feature>
<keyword evidence="1" id="KW-0472">Membrane</keyword>
<reference evidence="3 4" key="1">
    <citation type="submission" date="2019-07" db="EMBL/GenBank/DDBJ databases">
        <title>Cryptosporangium phraense sp. nov., isolated from plant litter.</title>
        <authorList>
            <person name="Suriyachadkun C."/>
        </authorList>
    </citation>
    <scope>NUCLEOTIDE SEQUENCE [LARGE SCALE GENOMIC DNA]</scope>
    <source>
        <strain evidence="3 4">A-T 5661</strain>
    </source>
</reference>
<dbReference type="Pfam" id="PF00487">
    <property type="entry name" value="FA_desaturase"/>
    <property type="match status" value="1"/>
</dbReference>
<sequence length="299" mass="33379">MRRLIGAAVVGLGIELVVLPLWLLPRSPAWGLLLIPLTLLTTPFWSLLHEAIHGSLVRDRRANDAWGRVLAIGYGAPFALLKSGHLLHHRYSRTERERTEIYATGRWASHAPGYYLRLFGGLYLAEVASVLLALLPERGWAALVRRTDRPDTITGLLFDRVRRRFLTQFRLDASAVVAVHLAAFLAYGRYGWMLVAALAGRGLLISLADNAYHYGTRLDASLEALNLRLPRPLETFVLAFNLHSVHHRHPGLPWHELRTAFAADGDEFHDDWFAAVGKQLRGPLPAGTLIASSPGVRRH</sequence>
<evidence type="ECO:0000313" key="4">
    <source>
        <dbReference type="Proteomes" id="UP000317982"/>
    </source>
</evidence>
<evidence type="ECO:0000256" key="1">
    <source>
        <dbReference type="SAM" id="Phobius"/>
    </source>
</evidence>
<organism evidence="3 4">
    <name type="scientific">Cryptosporangium phraense</name>
    <dbReference type="NCBI Taxonomy" id="2593070"/>
    <lineage>
        <taxon>Bacteria</taxon>
        <taxon>Bacillati</taxon>
        <taxon>Actinomycetota</taxon>
        <taxon>Actinomycetes</taxon>
        <taxon>Cryptosporangiales</taxon>
        <taxon>Cryptosporangiaceae</taxon>
        <taxon>Cryptosporangium</taxon>
    </lineage>
</organism>
<feature type="transmembrane region" description="Helical" evidence="1">
    <location>
        <begin position="114"/>
        <end position="135"/>
    </location>
</feature>
<feature type="transmembrane region" description="Helical" evidence="1">
    <location>
        <begin position="169"/>
        <end position="187"/>
    </location>
</feature>
<dbReference type="InterPro" id="IPR005804">
    <property type="entry name" value="FA_desaturase_dom"/>
</dbReference>
<keyword evidence="4" id="KW-1185">Reference proteome</keyword>
<feature type="transmembrane region" description="Helical" evidence="1">
    <location>
        <begin position="29"/>
        <end position="48"/>
    </location>
</feature>
<name>A0A545AIB6_9ACTN</name>
<protein>
    <submittedName>
        <fullName evidence="3">Fatty acid desaturase</fullName>
    </submittedName>
</protein>
<gene>
    <name evidence="3" type="ORF">FL583_31360</name>
</gene>
<dbReference type="CDD" id="cd01060">
    <property type="entry name" value="Membrane-FADS-like"/>
    <property type="match status" value="1"/>
</dbReference>
<dbReference type="Proteomes" id="UP000317982">
    <property type="component" value="Unassembled WGS sequence"/>
</dbReference>
<dbReference type="RefSeq" id="WP_142708492.1">
    <property type="nucleotide sequence ID" value="NZ_VIRS01000030.1"/>
</dbReference>
<dbReference type="InParanoid" id="A0A545AIB6"/>
<keyword evidence="1" id="KW-1133">Transmembrane helix</keyword>
<evidence type="ECO:0000313" key="3">
    <source>
        <dbReference type="EMBL" id="TQS41062.1"/>
    </source>
</evidence>
<feature type="transmembrane region" description="Helical" evidence="1">
    <location>
        <begin position="5"/>
        <end position="23"/>
    </location>
</feature>
<dbReference type="EMBL" id="VIRS01000030">
    <property type="protein sequence ID" value="TQS41062.1"/>
    <property type="molecule type" value="Genomic_DNA"/>
</dbReference>
<comment type="caution">
    <text evidence="3">The sequence shown here is derived from an EMBL/GenBank/DDBJ whole genome shotgun (WGS) entry which is preliminary data.</text>
</comment>
<proteinExistence type="predicted"/>
<accession>A0A545AIB6</accession>
<dbReference type="OrthoDB" id="9769653at2"/>
<keyword evidence="1" id="KW-0812">Transmembrane</keyword>